<dbReference type="Proteomes" id="UP000030302">
    <property type="component" value="Chromosome"/>
</dbReference>
<dbReference type="EMBL" id="CP009962">
    <property type="protein sequence ID" value="AIY44167.1"/>
    <property type="molecule type" value="Genomic_DNA"/>
</dbReference>
<name>A0A0A1FMI7_9BURK</name>
<gene>
    <name evidence="1" type="ORF">LT85_5009</name>
</gene>
<sequence>MLARIRFCHNILLNITIVAPQSNIGARQPVDWGCEMAKLPQVAKQEIK</sequence>
<keyword evidence="2" id="KW-1185">Reference proteome</keyword>
<proteinExistence type="predicted"/>
<dbReference type="HOGENOM" id="CLU_3151580_0_0_4"/>
<dbReference type="KEGG" id="care:LT85_5009"/>
<evidence type="ECO:0000313" key="1">
    <source>
        <dbReference type="EMBL" id="AIY44167.1"/>
    </source>
</evidence>
<dbReference type="STRING" id="279058.LT85_5009"/>
<dbReference type="AlphaFoldDB" id="A0A0A1FMI7"/>
<evidence type="ECO:0000313" key="2">
    <source>
        <dbReference type="Proteomes" id="UP000030302"/>
    </source>
</evidence>
<reference evidence="2" key="1">
    <citation type="journal article" date="2014" name="Soil Biol. Biochem.">
        <title>Structure and function of bacterial communities in ageing soils: Insights from the Mendocino ecological staircase.</title>
        <authorList>
            <person name="Uroz S."/>
            <person name="Tech J.J."/>
            <person name="Sawaya N.A."/>
            <person name="Frey-Klett P."/>
            <person name="Leveau J.H.J."/>
        </authorList>
    </citation>
    <scope>NUCLEOTIDE SEQUENCE [LARGE SCALE GENOMIC DNA]</scope>
    <source>
        <strain evidence="2">Cal35</strain>
    </source>
</reference>
<protein>
    <submittedName>
        <fullName evidence="1">Uncharacterized protein</fullName>
    </submittedName>
</protein>
<organism evidence="1 2">
    <name type="scientific">Collimonas arenae</name>
    <dbReference type="NCBI Taxonomy" id="279058"/>
    <lineage>
        <taxon>Bacteria</taxon>
        <taxon>Pseudomonadati</taxon>
        <taxon>Pseudomonadota</taxon>
        <taxon>Betaproteobacteria</taxon>
        <taxon>Burkholderiales</taxon>
        <taxon>Oxalobacteraceae</taxon>
        <taxon>Collimonas</taxon>
    </lineage>
</organism>
<accession>A0A0A1FMI7</accession>